<dbReference type="Gene3D" id="2.60.220.50">
    <property type="match status" value="1"/>
</dbReference>
<keyword evidence="4" id="KW-0677">Repeat</keyword>
<dbReference type="InterPro" id="IPR003410">
    <property type="entry name" value="HYR_dom"/>
</dbReference>
<gene>
    <name evidence="14" type="primary">LOC102803980</name>
</gene>
<dbReference type="InterPro" id="IPR046338">
    <property type="entry name" value="GAIN_dom_sf"/>
</dbReference>
<feature type="compositionally biased region" description="Polar residues" evidence="8">
    <location>
        <begin position="50"/>
        <end position="62"/>
    </location>
</feature>
<dbReference type="InterPro" id="IPR013783">
    <property type="entry name" value="Ig-like_fold"/>
</dbReference>
<feature type="transmembrane region" description="Helical" evidence="9">
    <location>
        <begin position="1393"/>
        <end position="1416"/>
    </location>
</feature>
<feature type="region of interest" description="Disordered" evidence="8">
    <location>
        <begin position="740"/>
        <end position="817"/>
    </location>
</feature>
<feature type="region of interest" description="Disordered" evidence="8">
    <location>
        <begin position="831"/>
        <end position="861"/>
    </location>
</feature>
<evidence type="ECO:0000259" key="12">
    <source>
        <dbReference type="PROSITE" id="PS50825"/>
    </source>
</evidence>
<dbReference type="PROSITE" id="PS00650">
    <property type="entry name" value="G_PROTEIN_RECEP_F2_2"/>
    <property type="match status" value="1"/>
</dbReference>
<feature type="transmembrane region" description="Helical" evidence="9">
    <location>
        <begin position="1423"/>
        <end position="1443"/>
    </location>
</feature>
<evidence type="ECO:0000256" key="9">
    <source>
        <dbReference type="SAM" id="Phobius"/>
    </source>
</evidence>
<dbReference type="RefSeq" id="XP_006821757.1">
    <property type="nucleotide sequence ID" value="XM_006821694.1"/>
</dbReference>
<dbReference type="InterPro" id="IPR000832">
    <property type="entry name" value="GPCR_2_secretin-like"/>
</dbReference>
<dbReference type="SUPFAM" id="SSF81321">
    <property type="entry name" value="Family A G protein-coupled receptor-like"/>
    <property type="match status" value="1"/>
</dbReference>
<feature type="transmembrane region" description="Helical" evidence="9">
    <location>
        <begin position="1579"/>
        <end position="1598"/>
    </location>
</feature>
<dbReference type="PROSITE" id="PS50221">
    <property type="entry name" value="GAIN_B"/>
    <property type="match status" value="1"/>
</dbReference>
<dbReference type="Gene3D" id="1.20.1070.10">
    <property type="entry name" value="Rhodopsin 7-helix transmembrane proteins"/>
    <property type="match status" value="1"/>
</dbReference>
<evidence type="ECO:0000256" key="7">
    <source>
        <dbReference type="ARBA" id="ARBA00023157"/>
    </source>
</evidence>
<dbReference type="SMART" id="SM00303">
    <property type="entry name" value="GPS"/>
    <property type="match status" value="1"/>
</dbReference>
<evidence type="ECO:0000313" key="14">
    <source>
        <dbReference type="RefSeq" id="XP_006821757.1"/>
    </source>
</evidence>
<feature type="transmembrane region" description="Helical" evidence="9">
    <location>
        <begin position="1604"/>
        <end position="1627"/>
    </location>
</feature>
<feature type="region of interest" description="Disordered" evidence="8">
    <location>
        <begin position="1057"/>
        <end position="1092"/>
    </location>
</feature>
<keyword evidence="5 9" id="KW-1133">Transmembrane helix</keyword>
<feature type="compositionally biased region" description="Basic and acidic residues" evidence="8">
    <location>
        <begin position="776"/>
        <end position="793"/>
    </location>
</feature>
<evidence type="ECO:0000256" key="3">
    <source>
        <dbReference type="ARBA" id="ARBA00022729"/>
    </source>
</evidence>
<dbReference type="InterPro" id="IPR023696">
    <property type="entry name" value="Ureohydrolase_dom_sf"/>
</dbReference>
<dbReference type="PRINTS" id="PR00249">
    <property type="entry name" value="GPCRSECRETIN"/>
</dbReference>
<dbReference type="InterPro" id="IPR037138">
    <property type="entry name" value="His_deacetylse_dom_sf"/>
</dbReference>
<evidence type="ECO:0000256" key="8">
    <source>
        <dbReference type="SAM" id="MobiDB-lite"/>
    </source>
</evidence>
<dbReference type="GeneID" id="102803980"/>
<evidence type="ECO:0000256" key="4">
    <source>
        <dbReference type="ARBA" id="ARBA00022737"/>
    </source>
</evidence>
<feature type="compositionally biased region" description="Basic residues" evidence="8">
    <location>
        <begin position="1"/>
        <end position="10"/>
    </location>
</feature>
<dbReference type="PANTHER" id="PTHR10625:SF38">
    <property type="entry name" value="HISTONE DEACETYLASE 6, ISOFORM G"/>
    <property type="match status" value="1"/>
</dbReference>
<dbReference type="InterPro" id="IPR017981">
    <property type="entry name" value="GPCR_2-like_7TM"/>
</dbReference>
<dbReference type="Gene3D" id="3.40.800.20">
    <property type="entry name" value="Histone deacetylase domain"/>
    <property type="match status" value="2"/>
</dbReference>
<evidence type="ECO:0000256" key="2">
    <source>
        <dbReference type="ARBA" id="ARBA00022692"/>
    </source>
</evidence>
<feature type="compositionally biased region" description="Basic and acidic residues" evidence="8">
    <location>
        <begin position="37"/>
        <end position="46"/>
    </location>
</feature>
<feature type="domain" description="HYR" evidence="12">
    <location>
        <begin position="972"/>
        <end position="1052"/>
    </location>
</feature>
<reference evidence="14" key="1">
    <citation type="submission" date="2025-08" db="UniProtKB">
        <authorList>
            <consortium name="RefSeq"/>
        </authorList>
    </citation>
    <scope>IDENTIFICATION</scope>
    <source>
        <tissue evidence="14">Testes</tissue>
    </source>
</reference>
<name>A0ABM0MP16_SACKO</name>
<protein>
    <submittedName>
        <fullName evidence="14">Uncharacterized protein LOC102803980</fullName>
    </submittedName>
</protein>
<organism evidence="13 14">
    <name type="scientific">Saccoglossus kowalevskii</name>
    <name type="common">Acorn worm</name>
    <dbReference type="NCBI Taxonomy" id="10224"/>
    <lineage>
        <taxon>Eukaryota</taxon>
        <taxon>Metazoa</taxon>
        <taxon>Hemichordata</taxon>
        <taxon>Enteropneusta</taxon>
        <taxon>Harrimaniidae</taxon>
        <taxon>Saccoglossus</taxon>
    </lineage>
</organism>
<dbReference type="Pfam" id="PF02494">
    <property type="entry name" value="HYR"/>
    <property type="match status" value="2"/>
</dbReference>
<keyword evidence="2 9" id="KW-0812">Transmembrane</keyword>
<accession>A0ABM0MP16</accession>
<dbReference type="PANTHER" id="PTHR10625">
    <property type="entry name" value="HISTONE DEACETYLASE HDAC1-RELATED"/>
    <property type="match status" value="1"/>
</dbReference>
<dbReference type="InterPro" id="IPR023801">
    <property type="entry name" value="His_deacetylse_dom"/>
</dbReference>
<sequence length="1682" mass="185265">MSVSSTKKKKEKEVKDEEKSRVGGEKEKKRSHPTLQELKKKGREAMKSVTAKSSDDVTQSTPKPEKTFSDCPPPSAVGTGLVYDPVFLKHTIPYECEPGKSENPQRISVCYEALKKEKLVDQCIEIPSRMATDEELLYLHSAEHIDIMKKTADMSVDELKTLSDNYDSIAFSKDSFECGSFAAGSAITLVEHILSGKIRNGIALTRPPGHHAQRDIACGYSYFNNVALAAYHARYHCNANRVLIVDWDIHHGQGTQYLFEEDPSVLYISIHRYEHGSFWPHLSDSDYQCWQRQGKRTGMGDSEYIAAFHQIVLPVAYQFDPDVVLVSAGFDSGLGDPKGEMNLSSDGFAVMTTMLMSLAQGKLAVVMESILDVLSVHSNYWRCFQYQELDEDSDGQTVGVEISSDTLQEQQQPEDDIVSDVLSKFTVMRLNCPPHRTAITYDERMGAHYDQWYKMATDDEILLLHSLPTNVPVWQPGSVLNVVQEVVTGKVRNGVCIVRPPGHHAEQDKPCGFCFFNNVALAAKYAQNNFGLKRILIIDWDIHHGNGIQHMFENDDTVLYISLHRYDNGYFYPSSSDANYDRIGIDKGKGYNVNIAWNGARMGDAEYIAAFQQIVMPIAMEFCPELVLVSSGFDAAKGDPLGGYHITPEGYSHLTHMLCTLANGKVILVLEGGYNLNSISVSMAMCTKTLLGDSCPVIGEIIPCDSAVDSILSTLHAHNIYWQSLQFQVTLPETDLQMEGGDTGIKQESGISDSPAAGAGGDAGNIVMEFGGDVDDSLREVSRNTGDNLRESSGDNLQTTAGSGLAKSNDATGENLESPNKEQLVGLMQTQEHETKYPETSQDPSLNISTDSGVSECQGHPVSHLDTEHEIMISGMKDVKISENIDDTIGTTQITSGLTCPNAITATADVDEAGAIIQWTLPVSSDPNIVLTLNSNLGSGDFFSIGIHTLMYQEMSSTGMPGASCEFTIEVLDDQPPIISCPPDQTVDSILSYGTQVTWPDISATDNSQSVSVFSSHSPGDFFTPGKHPVVYNASDPSGNMAECTFMIYVIEESTSFDGSTSENVPSTSSESNTGSSTTSSGQQINTSDSNREYNSLIEQVATLREETSVIGEDVTEQEIKHILDNIQVIANDESLISTLDAPFEQQQLFKDLLESCSALLKRNLTYFWRERQSKNQVGVLEVLETVDIVSNEAAEFLIDSMPGFAVTTHTENIDYEARVFEKNGFRGYRFDGSATNDDSSYIELPASAIDGTVNGNFVIVAARYESVDDLLMENVTSDIVTQSRGTSNAKLNSDVISMHVHPSLKIIGSVNTEYPILVKHKLIAPKQSNEEIFCSFLDYGTDTPQWSTYGSDIVETTESHVSCRWSHLTNFAILMMPVAVQGMEMHNDVLNVLTYIGCSLSLFGIILTIGSIIYFRLKSERFLILLNLTAVLAAGQITFLAGADAAHNQAVCTFIAILLHYLYLAVFHWMLAQGIQLYVKVRNIWHGRYRLVSFYCIGYVTPVVIVAVSMATGLENYGTASYCWLSTGDGHIFAFIGPAMFVILVNCVVLIAVMRAFMTIRATAKKTEIEKIKSGLRASVLLLPILGLTWMFGIFSFSQHTVFFQYLFVILNSTQGFAVFIFHCVMNDEVKSAWHRKRGTSVFSSGYSSSSETKSTTATSAKIATVSDEYITKEKIAQAWK</sequence>
<keyword evidence="7" id="KW-1015">Disulfide bond</keyword>
<feature type="transmembrane region" description="Helical" evidence="9">
    <location>
        <begin position="1493"/>
        <end position="1513"/>
    </location>
</feature>
<dbReference type="InterPro" id="IPR017983">
    <property type="entry name" value="GPCR_2_secretin-like_CS"/>
</dbReference>
<dbReference type="PROSITE" id="PS50261">
    <property type="entry name" value="G_PROTEIN_RECEP_F2_4"/>
    <property type="match status" value="1"/>
</dbReference>
<keyword evidence="13" id="KW-1185">Reference proteome</keyword>
<dbReference type="Pfam" id="PF01825">
    <property type="entry name" value="GPS"/>
    <property type="match status" value="1"/>
</dbReference>
<evidence type="ECO:0000259" key="11">
    <source>
        <dbReference type="PROSITE" id="PS50261"/>
    </source>
</evidence>
<evidence type="ECO:0000259" key="10">
    <source>
        <dbReference type="PROSITE" id="PS50221"/>
    </source>
</evidence>
<evidence type="ECO:0000256" key="1">
    <source>
        <dbReference type="ARBA" id="ARBA00004141"/>
    </source>
</evidence>
<feature type="compositionally biased region" description="Polar residues" evidence="8">
    <location>
        <begin position="838"/>
        <end position="855"/>
    </location>
</feature>
<feature type="transmembrane region" description="Helical" evidence="9">
    <location>
        <begin position="1449"/>
        <end position="1472"/>
    </location>
</feature>
<dbReference type="InterPro" id="IPR000203">
    <property type="entry name" value="GPS"/>
</dbReference>
<comment type="subcellular location">
    <subcellularLocation>
        <location evidence="1">Membrane</location>
        <topology evidence="1">Multi-pass membrane protein</topology>
    </subcellularLocation>
</comment>
<keyword evidence="6 9" id="KW-0472">Membrane</keyword>
<feature type="compositionally biased region" description="Basic and acidic residues" evidence="8">
    <location>
        <begin position="11"/>
        <end position="28"/>
    </location>
</feature>
<feature type="region of interest" description="Disordered" evidence="8">
    <location>
        <begin position="1"/>
        <end position="73"/>
    </location>
</feature>
<feature type="compositionally biased region" description="Low complexity" evidence="8">
    <location>
        <begin position="1067"/>
        <end position="1088"/>
    </location>
</feature>
<evidence type="ECO:0000313" key="13">
    <source>
        <dbReference type="Proteomes" id="UP000694865"/>
    </source>
</evidence>
<evidence type="ECO:0000256" key="6">
    <source>
        <dbReference type="ARBA" id="ARBA00023136"/>
    </source>
</evidence>
<dbReference type="Proteomes" id="UP000694865">
    <property type="component" value="Unplaced"/>
</dbReference>
<dbReference type="Pfam" id="PF00002">
    <property type="entry name" value="7tm_2"/>
    <property type="match status" value="1"/>
</dbReference>
<feature type="domain" description="G-protein coupled receptors family 2 profile 2" evidence="11">
    <location>
        <begin position="1391"/>
        <end position="1628"/>
    </location>
</feature>
<feature type="domain" description="GAIN-B" evidence="10">
    <location>
        <begin position="1205"/>
        <end position="1382"/>
    </location>
</feature>
<dbReference type="Pfam" id="PF00850">
    <property type="entry name" value="Hist_deacetyl"/>
    <property type="match status" value="2"/>
</dbReference>
<keyword evidence="3" id="KW-0732">Signal</keyword>
<feature type="compositionally biased region" description="Polar residues" evidence="8">
    <location>
        <begin position="1057"/>
        <end position="1066"/>
    </location>
</feature>
<dbReference type="SUPFAM" id="SSF52768">
    <property type="entry name" value="Arginase/deacetylase"/>
    <property type="match status" value="2"/>
</dbReference>
<feature type="transmembrane region" description="Helical" evidence="9">
    <location>
        <begin position="1533"/>
        <end position="1558"/>
    </location>
</feature>
<evidence type="ECO:0000256" key="5">
    <source>
        <dbReference type="ARBA" id="ARBA00022989"/>
    </source>
</evidence>
<dbReference type="Gene3D" id="2.60.40.10">
    <property type="entry name" value="Immunoglobulins"/>
    <property type="match status" value="1"/>
</dbReference>
<dbReference type="PROSITE" id="PS50825">
    <property type="entry name" value="HYR"/>
    <property type="match status" value="1"/>
</dbReference>
<dbReference type="InterPro" id="IPR057244">
    <property type="entry name" value="GAIN_B"/>
</dbReference>
<proteinExistence type="predicted"/>